<reference evidence="1" key="1">
    <citation type="journal article" date="2020" name="Stud. Mycol.">
        <title>101 Dothideomycetes genomes: a test case for predicting lifestyles and emergence of pathogens.</title>
        <authorList>
            <person name="Haridas S."/>
            <person name="Albert R."/>
            <person name="Binder M."/>
            <person name="Bloem J."/>
            <person name="Labutti K."/>
            <person name="Salamov A."/>
            <person name="Andreopoulos B."/>
            <person name="Baker S."/>
            <person name="Barry K."/>
            <person name="Bills G."/>
            <person name="Bluhm B."/>
            <person name="Cannon C."/>
            <person name="Castanera R."/>
            <person name="Culley D."/>
            <person name="Daum C."/>
            <person name="Ezra D."/>
            <person name="Gonzalez J."/>
            <person name="Henrissat B."/>
            <person name="Kuo A."/>
            <person name="Liang C."/>
            <person name="Lipzen A."/>
            <person name="Lutzoni F."/>
            <person name="Magnuson J."/>
            <person name="Mondo S."/>
            <person name="Nolan M."/>
            <person name="Ohm R."/>
            <person name="Pangilinan J."/>
            <person name="Park H.-J."/>
            <person name="Ramirez L."/>
            <person name="Alfaro M."/>
            <person name="Sun H."/>
            <person name="Tritt A."/>
            <person name="Yoshinaga Y."/>
            <person name="Zwiers L.-H."/>
            <person name="Turgeon B."/>
            <person name="Goodwin S."/>
            <person name="Spatafora J."/>
            <person name="Crous P."/>
            <person name="Grigoriev I."/>
        </authorList>
    </citation>
    <scope>NUCLEOTIDE SEQUENCE</scope>
    <source>
        <strain evidence="1">CBS 123094</strain>
    </source>
</reference>
<dbReference type="OrthoDB" id="4348902at2759"/>
<gene>
    <name evidence="1" type="ORF">P154DRAFT_521242</name>
</gene>
<dbReference type="Proteomes" id="UP000799779">
    <property type="component" value="Unassembled WGS sequence"/>
</dbReference>
<accession>A0A6A5WMI3</accession>
<name>A0A6A5WMI3_9PLEO</name>
<keyword evidence="2" id="KW-1185">Reference proteome</keyword>
<dbReference type="EMBL" id="ML977579">
    <property type="protein sequence ID" value="KAF2002094.1"/>
    <property type="molecule type" value="Genomic_DNA"/>
</dbReference>
<protein>
    <submittedName>
        <fullName evidence="1">Uncharacterized protein</fullName>
    </submittedName>
</protein>
<evidence type="ECO:0000313" key="1">
    <source>
        <dbReference type="EMBL" id="KAF2002094.1"/>
    </source>
</evidence>
<dbReference type="AlphaFoldDB" id="A0A6A5WMI3"/>
<organism evidence="1 2">
    <name type="scientific">Amniculicola lignicola CBS 123094</name>
    <dbReference type="NCBI Taxonomy" id="1392246"/>
    <lineage>
        <taxon>Eukaryota</taxon>
        <taxon>Fungi</taxon>
        <taxon>Dikarya</taxon>
        <taxon>Ascomycota</taxon>
        <taxon>Pezizomycotina</taxon>
        <taxon>Dothideomycetes</taxon>
        <taxon>Pleosporomycetidae</taxon>
        <taxon>Pleosporales</taxon>
        <taxon>Amniculicolaceae</taxon>
        <taxon>Amniculicola</taxon>
    </lineage>
</organism>
<evidence type="ECO:0000313" key="2">
    <source>
        <dbReference type="Proteomes" id="UP000799779"/>
    </source>
</evidence>
<sequence length="505" mass="57442">MAGPAIPLPYTLQTWLGMVTSNGEPASRNYPPTIVMEKHTRTSFARLFPLKLSFSGFLKHQFSDRIAGRAIQFLTGEEDFDTVPSADYPRGDTFKKFGANLNALKADVGKEQLRTWIRTRTRFDLEQAAAVVVSAFMQEGRVDDAVRLVKELGPLLAGSCMWVDPNIALPMSKGPSVTLPNLARKLQGAVAKQSVAIPIASSYEELVPLLMRVRRRRKDNNQCFNIPQWIWDEARMDPPAHFKACFEFPDMQPTSPKADDSIVISRKHFRHIQRRIYRLFRFWKPDLRLRRNIKKLEDQVLYAGSWIEERVFNTDDIALLCHYFFYFQRRFQKKVVSNEKWTSFLGKGEGNKVFQNNVRHKSTFENALLDIVESNEEGVIVAMGDESTLALIDETCLLMKEYVDLYGGGKTENLTFKKGGAGGTGRGPVDDYNLLCDVLSDLRAQARDQGIADVPGMTKKFLAKDIMHWNNAWADDAFAGEERPGWEEWIDKRKLLGATTTMVLL</sequence>
<proteinExistence type="predicted"/>